<reference evidence="3" key="1">
    <citation type="submission" date="2022-09" db="EMBL/GenBank/DDBJ databases">
        <title>Tahibacter sp. nov., isolated from a fresh water.</title>
        <authorList>
            <person name="Baek J.H."/>
            <person name="Lee J.K."/>
            <person name="Kim J.M."/>
            <person name="Jeon C.O."/>
        </authorList>
    </citation>
    <scope>NUCLEOTIDE SEQUENCE</scope>
    <source>
        <strain evidence="3">W38</strain>
    </source>
</reference>
<evidence type="ECO:0000259" key="2">
    <source>
        <dbReference type="Pfam" id="PF03781"/>
    </source>
</evidence>
<dbReference type="Pfam" id="PF03781">
    <property type="entry name" value="FGE-sulfatase"/>
    <property type="match status" value="1"/>
</dbReference>
<dbReference type="InterPro" id="IPR051043">
    <property type="entry name" value="Sulfatase_Mod_Factor_Kinase"/>
</dbReference>
<evidence type="ECO:0000313" key="3">
    <source>
        <dbReference type="EMBL" id="UXI69800.1"/>
    </source>
</evidence>
<dbReference type="RefSeq" id="WP_261696753.1">
    <property type="nucleotide sequence ID" value="NZ_CP104694.1"/>
</dbReference>
<dbReference type="Gene3D" id="3.90.1580.10">
    <property type="entry name" value="paralog of FGE (formylglycine-generating enzyme)"/>
    <property type="match status" value="1"/>
</dbReference>
<dbReference type="EMBL" id="CP104694">
    <property type="protein sequence ID" value="UXI69800.1"/>
    <property type="molecule type" value="Genomic_DNA"/>
</dbReference>
<accession>A0ABY6BL87</accession>
<organism evidence="3 4">
    <name type="scientific">Tahibacter amnicola</name>
    <dbReference type="NCBI Taxonomy" id="2976241"/>
    <lineage>
        <taxon>Bacteria</taxon>
        <taxon>Pseudomonadati</taxon>
        <taxon>Pseudomonadota</taxon>
        <taxon>Gammaproteobacteria</taxon>
        <taxon>Lysobacterales</taxon>
        <taxon>Rhodanobacteraceae</taxon>
        <taxon>Tahibacter</taxon>
    </lineage>
</organism>
<dbReference type="PANTHER" id="PTHR23150">
    <property type="entry name" value="SULFATASE MODIFYING FACTOR 1, 2"/>
    <property type="match status" value="1"/>
</dbReference>
<protein>
    <submittedName>
        <fullName evidence="3">SUMF1/EgtB/PvdO family nonheme iron enzyme</fullName>
    </submittedName>
</protein>
<dbReference type="SUPFAM" id="SSF56436">
    <property type="entry name" value="C-type lectin-like"/>
    <property type="match status" value="1"/>
</dbReference>
<dbReference type="PANTHER" id="PTHR23150:SF35">
    <property type="entry name" value="BLL6746 PROTEIN"/>
    <property type="match status" value="1"/>
</dbReference>
<sequence length="638" mass="69314">MPGNENFRKQTTWGGAAGIALLGFALVYRFFPGLIHVSPTTRTAPIPVHTSAPPPIGLRPVEAAPILMGPPRELAGTMEVIPEPPTEPEKPATANIAATLSKADAALAEGHLFEPDDANALALYQSVLAEDANNRRAKAGVAAVRDALVAAVTAALDQGDAKESERLLAGLERAEIDRQSFVELRERLKLLRQVTPLLATAADRLKQGRDLEPAGASAIDTYRQVLTLDPANLVARQGLEQIQRTVLDGALAAVARDDFAAADAILAKAEQIVPGSQQLLDTRTRTEGVRRQRAGTVLAQAQSALDSGSADLAEQLARQAQAISADLPGLDEFQEKIKNARLYASLRPGEVVTDPYLDRSGNAPPVVVVPTGRFLMGSPESEEGHRETEGPQREVVITSGFALGRTEVTVAEFREFVRAASYVTTAEKEGHSSVYDENSGRMADGAGITWQNDYRGKRAQDNLPVVHVSWADAVAYLEWLSARTGKRYRLPSEAEFEYALRAGSTTRFWWGDGNPPRPLANVTGAGDRSPAHRTWRKAFERYTDGFWGPGPVRSFAANPLGLFDMDGNVSEWVEDCWHENYIRAPRDSRAWVNPGCERHLVRGGSWGSDPDQVRSAFRLSALTITRSARVGFRVARDL</sequence>
<dbReference type="InterPro" id="IPR042095">
    <property type="entry name" value="SUMF_sf"/>
</dbReference>
<feature type="domain" description="Sulfatase-modifying factor enzyme-like" evidence="2">
    <location>
        <begin position="363"/>
        <end position="636"/>
    </location>
</feature>
<keyword evidence="4" id="KW-1185">Reference proteome</keyword>
<dbReference type="InterPro" id="IPR005532">
    <property type="entry name" value="SUMF_dom"/>
</dbReference>
<dbReference type="InterPro" id="IPR016187">
    <property type="entry name" value="CTDL_fold"/>
</dbReference>
<gene>
    <name evidence="3" type="ORF">N4264_09280</name>
</gene>
<proteinExistence type="predicted"/>
<keyword evidence="1" id="KW-1133">Transmembrane helix</keyword>
<dbReference type="Proteomes" id="UP001064632">
    <property type="component" value="Chromosome"/>
</dbReference>
<keyword evidence="1" id="KW-0472">Membrane</keyword>
<name>A0ABY6BL87_9GAMM</name>
<keyword evidence="1" id="KW-0812">Transmembrane</keyword>
<evidence type="ECO:0000313" key="4">
    <source>
        <dbReference type="Proteomes" id="UP001064632"/>
    </source>
</evidence>
<evidence type="ECO:0000256" key="1">
    <source>
        <dbReference type="SAM" id="Phobius"/>
    </source>
</evidence>
<feature type="transmembrane region" description="Helical" evidence="1">
    <location>
        <begin position="12"/>
        <end position="31"/>
    </location>
</feature>